<organism evidence="3 4">
    <name type="scientific">Mangrovibacter phragmitis</name>
    <dbReference type="NCBI Taxonomy" id="1691903"/>
    <lineage>
        <taxon>Bacteria</taxon>
        <taxon>Pseudomonadati</taxon>
        <taxon>Pseudomonadota</taxon>
        <taxon>Gammaproteobacteria</taxon>
        <taxon>Enterobacterales</taxon>
        <taxon>Enterobacteriaceae</taxon>
        <taxon>Mangrovibacter</taxon>
    </lineage>
</organism>
<feature type="domain" description="FIST" evidence="1">
    <location>
        <begin position="32"/>
        <end position="227"/>
    </location>
</feature>
<evidence type="ECO:0000313" key="3">
    <source>
        <dbReference type="EMBL" id="OAT78017.1"/>
    </source>
</evidence>
<dbReference type="SMART" id="SM00897">
    <property type="entry name" value="FIST"/>
    <property type="match status" value="1"/>
</dbReference>
<keyword evidence="3" id="KW-0808">Transferase</keyword>
<dbReference type="SMART" id="SM01204">
    <property type="entry name" value="FIST_C"/>
    <property type="match status" value="1"/>
</dbReference>
<dbReference type="EMBL" id="LYRP01000003">
    <property type="protein sequence ID" value="OAT78017.1"/>
    <property type="molecule type" value="Genomic_DNA"/>
</dbReference>
<dbReference type="Proteomes" id="UP000078225">
    <property type="component" value="Unassembled WGS sequence"/>
</dbReference>
<accession>A0A1B7L6N1</accession>
<evidence type="ECO:0000313" key="4">
    <source>
        <dbReference type="Proteomes" id="UP000078225"/>
    </source>
</evidence>
<keyword evidence="4" id="KW-1185">Reference proteome</keyword>
<evidence type="ECO:0000259" key="2">
    <source>
        <dbReference type="SMART" id="SM01204"/>
    </source>
</evidence>
<evidence type="ECO:0000259" key="1">
    <source>
        <dbReference type="SMART" id="SM00897"/>
    </source>
</evidence>
<sequence>MRVKIQPEYACSELMDPTLAVSEFANKIGSKDIDLVIFFCSPDYDLDILGKALKNTFDCPCIGCTASGQIGTNGFQHSGIVGLGLTGGFQTHSFLIQPLTDYSEAIAHIAEALRVDSEVHPDLHRFGLLLIDGLSMAEERLVANLYQQIGDVPIIGGSAGDDLRFEQTMIYDGNGRFIPNAAIFSVISTKSQITTFKVQHFIPGETELVITEADPEKRLIIEINGEPAAQAYAEALGLTVQDLTPVVFSRNPLVLTFGDEPYVRSIQKVNDDFSLTCYCAIEEGLIVAIGVAEDPVDTLHQAFEHVKETIDNPCVIIGCDCILRRLQFEQEGIDQEIGKVMVQNRVIGFSTYGEQFNGLHVNQTFTGIAIGE</sequence>
<dbReference type="Pfam" id="PF08495">
    <property type="entry name" value="FIST"/>
    <property type="match status" value="1"/>
</dbReference>
<dbReference type="InterPro" id="IPR019494">
    <property type="entry name" value="FIST_C"/>
</dbReference>
<protein>
    <submittedName>
        <fullName evidence="3">Histidine kinase</fullName>
    </submittedName>
</protein>
<keyword evidence="3" id="KW-0418">Kinase</keyword>
<proteinExistence type="predicted"/>
<gene>
    <name evidence="3" type="ORF">A9B99_18840</name>
</gene>
<comment type="caution">
    <text evidence="3">The sequence shown here is derived from an EMBL/GenBank/DDBJ whole genome shotgun (WGS) entry which is preliminary data.</text>
</comment>
<dbReference type="STRING" id="1691903.A9B99_18840"/>
<name>A0A1B7L6N1_9ENTR</name>
<dbReference type="GO" id="GO:0016301">
    <property type="term" value="F:kinase activity"/>
    <property type="evidence" value="ECO:0007669"/>
    <property type="project" value="UniProtKB-KW"/>
</dbReference>
<dbReference type="Pfam" id="PF10442">
    <property type="entry name" value="FIST_C"/>
    <property type="match status" value="1"/>
</dbReference>
<dbReference type="PANTHER" id="PTHR40252:SF2">
    <property type="entry name" value="BLR0328 PROTEIN"/>
    <property type="match status" value="1"/>
</dbReference>
<dbReference type="InterPro" id="IPR013702">
    <property type="entry name" value="FIST_domain_N"/>
</dbReference>
<reference evidence="4" key="1">
    <citation type="submission" date="2016-05" db="EMBL/GenBank/DDBJ databases">
        <authorList>
            <person name="Behera P."/>
            <person name="Vaishampayan P."/>
            <person name="Singh N."/>
            <person name="Raina V."/>
            <person name="Suar M."/>
            <person name="Pattnaik A."/>
            <person name="Rastogi G."/>
        </authorList>
    </citation>
    <scope>NUCLEOTIDE SEQUENCE [LARGE SCALE GENOMIC DNA]</scope>
    <source>
        <strain evidence="4">MP23</strain>
    </source>
</reference>
<dbReference type="PANTHER" id="PTHR40252">
    <property type="entry name" value="BLR0328 PROTEIN"/>
    <property type="match status" value="1"/>
</dbReference>
<feature type="domain" description="FIST C-domain" evidence="2">
    <location>
        <begin position="228"/>
        <end position="358"/>
    </location>
</feature>
<dbReference type="AlphaFoldDB" id="A0A1B7L6N1"/>